<evidence type="ECO:0000256" key="1">
    <source>
        <dbReference type="ARBA" id="ARBA00004138"/>
    </source>
</evidence>
<comment type="similarity">
    <text evidence="6">Belongs to the CFAP144 family.</text>
</comment>
<organism evidence="7 8">
    <name type="scientific">Ignelater luminosus</name>
    <name type="common">Cucubano</name>
    <name type="synonym">Pyrophorus luminosus</name>
    <dbReference type="NCBI Taxonomy" id="2038154"/>
    <lineage>
        <taxon>Eukaryota</taxon>
        <taxon>Metazoa</taxon>
        <taxon>Ecdysozoa</taxon>
        <taxon>Arthropoda</taxon>
        <taxon>Hexapoda</taxon>
        <taxon>Insecta</taxon>
        <taxon>Pterygota</taxon>
        <taxon>Neoptera</taxon>
        <taxon>Endopterygota</taxon>
        <taxon>Coleoptera</taxon>
        <taxon>Polyphaga</taxon>
        <taxon>Elateriformia</taxon>
        <taxon>Elateroidea</taxon>
        <taxon>Elateridae</taxon>
        <taxon>Agrypninae</taxon>
        <taxon>Pyrophorini</taxon>
        <taxon>Ignelater</taxon>
    </lineage>
</organism>
<evidence type="ECO:0000256" key="6">
    <source>
        <dbReference type="ARBA" id="ARBA00034777"/>
    </source>
</evidence>
<evidence type="ECO:0000256" key="5">
    <source>
        <dbReference type="ARBA" id="ARBA00023273"/>
    </source>
</evidence>
<evidence type="ECO:0000313" key="8">
    <source>
        <dbReference type="Proteomes" id="UP000801492"/>
    </source>
</evidence>
<dbReference type="AlphaFoldDB" id="A0A8K0G4I0"/>
<reference evidence="7" key="1">
    <citation type="submission" date="2019-08" db="EMBL/GenBank/DDBJ databases">
        <title>The genome of the North American firefly Photinus pyralis.</title>
        <authorList>
            <consortium name="Photinus pyralis genome working group"/>
            <person name="Fallon T.R."/>
            <person name="Sander Lower S.E."/>
            <person name="Weng J.-K."/>
        </authorList>
    </citation>
    <scope>NUCLEOTIDE SEQUENCE</scope>
    <source>
        <strain evidence="7">TRF0915ILg1</strain>
        <tissue evidence="7">Whole body</tissue>
    </source>
</reference>
<sequence length="134" mass="16114">MSRHQKVGEKFLKERYEKDSLFFTVYDHYTPNFHRAIVTGKFYNKYDCLDLSQADMDLVDQIKKTKDKLPKQKYDWPVTESHNYGWFDPLVLLDRKDRRFYAPLNISPSTQQEIRIRADKSMQKPKFTGIPFKL</sequence>
<evidence type="ECO:0000313" key="7">
    <source>
        <dbReference type="EMBL" id="KAF2885661.1"/>
    </source>
</evidence>
<comment type="caution">
    <text evidence="7">The sequence shown here is derived from an EMBL/GenBank/DDBJ whole genome shotgun (WGS) entry which is preliminary data.</text>
</comment>
<name>A0A8K0G4I0_IGNLU</name>
<dbReference type="GO" id="GO:0005929">
    <property type="term" value="C:cilium"/>
    <property type="evidence" value="ECO:0007669"/>
    <property type="project" value="UniProtKB-SubCell"/>
</dbReference>
<keyword evidence="3" id="KW-0963">Cytoplasm</keyword>
<dbReference type="OrthoDB" id="446290at2759"/>
<keyword evidence="5" id="KW-0966">Cell projection</keyword>
<proteinExistence type="inferred from homology"/>
<dbReference type="GO" id="GO:0005856">
    <property type="term" value="C:cytoskeleton"/>
    <property type="evidence" value="ECO:0007669"/>
    <property type="project" value="UniProtKB-SubCell"/>
</dbReference>
<dbReference type="EMBL" id="VTPC01089823">
    <property type="protein sequence ID" value="KAF2885661.1"/>
    <property type="molecule type" value="Genomic_DNA"/>
</dbReference>
<dbReference type="Proteomes" id="UP000801492">
    <property type="component" value="Unassembled WGS sequence"/>
</dbReference>
<accession>A0A8K0G4I0</accession>
<evidence type="ECO:0000256" key="4">
    <source>
        <dbReference type="ARBA" id="ARBA00023212"/>
    </source>
</evidence>
<keyword evidence="4" id="KW-0206">Cytoskeleton</keyword>
<dbReference type="Pfam" id="PF14886">
    <property type="entry name" value="FAM183"/>
    <property type="match status" value="1"/>
</dbReference>
<protein>
    <submittedName>
        <fullName evidence="7">Uncharacterized protein</fullName>
    </submittedName>
</protein>
<evidence type="ECO:0000256" key="3">
    <source>
        <dbReference type="ARBA" id="ARBA00022490"/>
    </source>
</evidence>
<gene>
    <name evidence="7" type="ORF">ILUMI_20512</name>
</gene>
<comment type="subcellular location">
    <subcellularLocation>
        <location evidence="1">Cell projection</location>
        <location evidence="1">Cilium</location>
    </subcellularLocation>
    <subcellularLocation>
        <location evidence="2">Cytoplasm</location>
        <location evidence="2">Cytoskeleton</location>
    </subcellularLocation>
</comment>
<keyword evidence="8" id="KW-1185">Reference proteome</keyword>
<evidence type="ECO:0000256" key="2">
    <source>
        <dbReference type="ARBA" id="ARBA00004245"/>
    </source>
</evidence>
<dbReference type="InterPro" id="IPR029214">
    <property type="entry name" value="CFAP144"/>
</dbReference>